<evidence type="ECO:0000313" key="5">
    <source>
        <dbReference type="EMBL" id="KAJ1528973.1"/>
    </source>
</evidence>
<keyword evidence="2" id="KW-0328">Glycosyltransferase</keyword>
<keyword evidence="6" id="KW-1185">Reference proteome</keyword>
<proteinExistence type="inferred from homology"/>
<sequence length="128" mass="13726">MCTTGHISSDSRRGLVAPADAAGRPSCQWSGAELAPRFDGGTGQLVSHFVSSWTGHPGIRCFVTHNGGLSTQEAAYHGVPLLAVPFFMDQLLYAVKTERTGLGRSLSYTDIAEDTVYEALTDVIENPR</sequence>
<name>A0AAV7XYR7_9NEOP</name>
<dbReference type="InterPro" id="IPR002213">
    <property type="entry name" value="UDP_glucos_trans"/>
</dbReference>
<dbReference type="Proteomes" id="UP001075354">
    <property type="component" value="Chromosome 4"/>
</dbReference>
<dbReference type="Gene3D" id="3.40.50.2000">
    <property type="entry name" value="Glycogen Phosphorylase B"/>
    <property type="match status" value="1"/>
</dbReference>
<organism evidence="5 6">
    <name type="scientific">Megalurothrips usitatus</name>
    <name type="common">bean blossom thrips</name>
    <dbReference type="NCBI Taxonomy" id="439358"/>
    <lineage>
        <taxon>Eukaryota</taxon>
        <taxon>Metazoa</taxon>
        <taxon>Ecdysozoa</taxon>
        <taxon>Arthropoda</taxon>
        <taxon>Hexapoda</taxon>
        <taxon>Insecta</taxon>
        <taxon>Pterygota</taxon>
        <taxon>Neoptera</taxon>
        <taxon>Paraneoptera</taxon>
        <taxon>Thysanoptera</taxon>
        <taxon>Terebrantia</taxon>
        <taxon>Thripoidea</taxon>
        <taxon>Thripidae</taxon>
        <taxon>Megalurothrips</taxon>
    </lineage>
</organism>
<protein>
    <submittedName>
        <fullName evidence="5">Uncharacterized protein</fullName>
    </submittedName>
</protein>
<gene>
    <name evidence="5" type="ORF">ONE63_007340</name>
</gene>
<dbReference type="GO" id="GO:0008194">
    <property type="term" value="F:UDP-glycosyltransferase activity"/>
    <property type="evidence" value="ECO:0007669"/>
    <property type="project" value="InterPro"/>
</dbReference>
<dbReference type="InterPro" id="IPR050271">
    <property type="entry name" value="UDP-glycosyltransferase"/>
</dbReference>
<evidence type="ECO:0000256" key="3">
    <source>
        <dbReference type="ARBA" id="ARBA00022679"/>
    </source>
</evidence>
<evidence type="ECO:0000256" key="4">
    <source>
        <dbReference type="SAM" id="MobiDB-lite"/>
    </source>
</evidence>
<evidence type="ECO:0000256" key="1">
    <source>
        <dbReference type="ARBA" id="ARBA00009995"/>
    </source>
</evidence>
<dbReference type="SUPFAM" id="SSF53756">
    <property type="entry name" value="UDP-Glycosyltransferase/glycogen phosphorylase"/>
    <property type="match status" value="1"/>
</dbReference>
<reference evidence="5" key="1">
    <citation type="submission" date="2022-12" db="EMBL/GenBank/DDBJ databases">
        <title>Chromosome-level genome assembly of the bean flower thrips Megalurothrips usitatus.</title>
        <authorList>
            <person name="Ma L."/>
            <person name="Liu Q."/>
            <person name="Li H."/>
            <person name="Cai W."/>
        </authorList>
    </citation>
    <scope>NUCLEOTIDE SEQUENCE</scope>
    <source>
        <strain evidence="5">Cailab_2022a</strain>
    </source>
</reference>
<evidence type="ECO:0000313" key="6">
    <source>
        <dbReference type="Proteomes" id="UP001075354"/>
    </source>
</evidence>
<accession>A0AAV7XYR7</accession>
<evidence type="ECO:0000256" key="2">
    <source>
        <dbReference type="ARBA" id="ARBA00022676"/>
    </source>
</evidence>
<dbReference type="Pfam" id="PF00201">
    <property type="entry name" value="UDPGT"/>
    <property type="match status" value="1"/>
</dbReference>
<dbReference type="PANTHER" id="PTHR48043:SF145">
    <property type="entry name" value="FI06409P-RELATED"/>
    <property type="match status" value="1"/>
</dbReference>
<dbReference type="EMBL" id="JAPTSV010000004">
    <property type="protein sequence ID" value="KAJ1528973.1"/>
    <property type="molecule type" value="Genomic_DNA"/>
</dbReference>
<comment type="caution">
    <text evidence="5">The sequence shown here is derived from an EMBL/GenBank/DDBJ whole genome shotgun (WGS) entry which is preliminary data.</text>
</comment>
<comment type="similarity">
    <text evidence="1">Belongs to the UDP-glycosyltransferase family.</text>
</comment>
<keyword evidence="3" id="KW-0808">Transferase</keyword>
<dbReference type="PANTHER" id="PTHR48043">
    <property type="entry name" value="EG:EG0003.4 PROTEIN-RELATED"/>
    <property type="match status" value="1"/>
</dbReference>
<feature type="region of interest" description="Disordered" evidence="4">
    <location>
        <begin position="1"/>
        <end position="21"/>
    </location>
</feature>
<dbReference type="AlphaFoldDB" id="A0AAV7XYR7"/>